<comment type="caution">
    <text evidence="2">The sequence shown here is derived from an EMBL/GenBank/DDBJ whole genome shotgun (WGS) entry which is preliminary data.</text>
</comment>
<dbReference type="EMBL" id="BPQF01000019">
    <property type="protein sequence ID" value="GJD41358.1"/>
    <property type="molecule type" value="Genomic_DNA"/>
</dbReference>
<dbReference type="SUPFAM" id="SSF52980">
    <property type="entry name" value="Restriction endonuclease-like"/>
    <property type="match status" value="1"/>
</dbReference>
<feature type="domain" description="YqaJ viral recombinase" evidence="1">
    <location>
        <begin position="13"/>
        <end position="151"/>
    </location>
</feature>
<accession>A0AAV4ZBB6</accession>
<dbReference type="Gene3D" id="3.90.320.10">
    <property type="match status" value="1"/>
</dbReference>
<dbReference type="InterPro" id="IPR011604">
    <property type="entry name" value="PDDEXK-like_dom_sf"/>
</dbReference>
<organism evidence="2 3">
    <name type="scientific">Methylobacterium bullatum</name>
    <dbReference type="NCBI Taxonomy" id="570505"/>
    <lineage>
        <taxon>Bacteria</taxon>
        <taxon>Pseudomonadati</taxon>
        <taxon>Pseudomonadota</taxon>
        <taxon>Alphaproteobacteria</taxon>
        <taxon>Hyphomicrobiales</taxon>
        <taxon>Methylobacteriaceae</taxon>
        <taxon>Methylobacterium</taxon>
    </lineage>
</organism>
<dbReference type="PANTHER" id="PTHR46609">
    <property type="entry name" value="EXONUCLEASE, PHAGE-TYPE/RECB, C-TERMINAL DOMAIN-CONTAINING PROTEIN"/>
    <property type="match status" value="1"/>
</dbReference>
<dbReference type="CDD" id="cd22343">
    <property type="entry name" value="PDDEXK_lambda_exonuclease-like"/>
    <property type="match status" value="1"/>
</dbReference>
<reference evidence="2" key="1">
    <citation type="journal article" date="2016" name="Front. Microbiol.">
        <title>Genome Sequence of the Piezophilic, Mesophilic Sulfate-Reducing Bacterium Desulfovibrio indicus J2T.</title>
        <authorList>
            <person name="Cao J."/>
            <person name="Maignien L."/>
            <person name="Shao Z."/>
            <person name="Alain K."/>
            <person name="Jebbar M."/>
        </authorList>
    </citation>
    <scope>NUCLEOTIDE SEQUENCE</scope>
    <source>
        <strain evidence="2">DSM 21893</strain>
    </source>
</reference>
<keyword evidence="3" id="KW-1185">Reference proteome</keyword>
<dbReference type="AlphaFoldDB" id="A0AAV4ZBB6"/>
<evidence type="ECO:0000313" key="2">
    <source>
        <dbReference type="EMBL" id="GJD41358.1"/>
    </source>
</evidence>
<dbReference type="PANTHER" id="PTHR46609:SF6">
    <property type="entry name" value="EXONUCLEASE, PHAGE-TYPE_RECB, C-TERMINAL DOMAIN-CONTAINING PROTEIN-RELATED"/>
    <property type="match status" value="1"/>
</dbReference>
<reference evidence="2" key="2">
    <citation type="submission" date="2021-08" db="EMBL/GenBank/DDBJ databases">
        <authorList>
            <person name="Tani A."/>
            <person name="Ola A."/>
            <person name="Ogura Y."/>
            <person name="Katsura K."/>
            <person name="Hayashi T."/>
        </authorList>
    </citation>
    <scope>NUCLEOTIDE SEQUENCE</scope>
    <source>
        <strain evidence="2">DSM 21893</strain>
    </source>
</reference>
<dbReference type="InterPro" id="IPR011335">
    <property type="entry name" value="Restrct_endonuc-II-like"/>
</dbReference>
<dbReference type="InterPro" id="IPR019080">
    <property type="entry name" value="YqaJ_viral_recombinase"/>
</dbReference>
<gene>
    <name evidence="2" type="ORF">OICFNHDK_3841</name>
</gene>
<dbReference type="RefSeq" id="WP_192215621.1">
    <property type="nucleotide sequence ID" value="NZ_BPQF01000019.1"/>
</dbReference>
<dbReference type="Pfam" id="PF09588">
    <property type="entry name" value="YqaJ"/>
    <property type="match status" value="1"/>
</dbReference>
<protein>
    <recommendedName>
        <fullName evidence="1">YqaJ viral recombinase domain-containing protein</fullName>
    </recommendedName>
</protein>
<evidence type="ECO:0000259" key="1">
    <source>
        <dbReference type="Pfam" id="PF09588"/>
    </source>
</evidence>
<dbReference type="Proteomes" id="UP001055307">
    <property type="component" value="Unassembled WGS sequence"/>
</dbReference>
<name>A0AAV4ZBB6_9HYPH</name>
<proteinExistence type="predicted"/>
<dbReference type="InterPro" id="IPR051703">
    <property type="entry name" value="NF-kappa-B_Signaling_Reg"/>
</dbReference>
<sequence>MMQIIECAQGSEEWFRVRAGMPTASEFSTVMASGKAGAESKTRRTYMLKLAGEILTGEPMESFSNAHMERGKAMEDEARDLYAFTADVEPQQVGFIVNGPKGCSPDSLIGDVGAVEVKTKLPHLLIDALLKDEFLPEHKAQCQGVLWVAEREWIDLVVYWPKLPLLVKRAYRDETYIAIMSKAVDAFNDELRATVEKIRAYGSDVRAAA</sequence>
<evidence type="ECO:0000313" key="3">
    <source>
        <dbReference type="Proteomes" id="UP001055307"/>
    </source>
</evidence>